<evidence type="ECO:0000313" key="1">
    <source>
        <dbReference type="EMBL" id="STJ13961.1"/>
    </source>
</evidence>
<sequence length="64" mass="7064">MPLICGLTPQAGVYGFRRSGINIKFVIIRAVVNFAVSITQNTFIQQRSDKSTLGIVKILTIAKR</sequence>
<accession>A0A376VPN3</accession>
<gene>
    <name evidence="1" type="ORF">NCTC9077_05776</name>
</gene>
<protein>
    <submittedName>
        <fullName evidence="1">Uncharacterized protein</fullName>
    </submittedName>
</protein>
<name>A0A376VPN3_ECOLX</name>
<dbReference type="AlphaFoldDB" id="A0A376VPN3"/>
<organism evidence="1 2">
    <name type="scientific">Escherichia coli</name>
    <dbReference type="NCBI Taxonomy" id="562"/>
    <lineage>
        <taxon>Bacteria</taxon>
        <taxon>Pseudomonadati</taxon>
        <taxon>Pseudomonadota</taxon>
        <taxon>Gammaproteobacteria</taxon>
        <taxon>Enterobacterales</taxon>
        <taxon>Enterobacteriaceae</taxon>
        <taxon>Escherichia</taxon>
    </lineage>
</organism>
<evidence type="ECO:0000313" key="2">
    <source>
        <dbReference type="Proteomes" id="UP000254495"/>
    </source>
</evidence>
<dbReference type="EMBL" id="UGCU01000001">
    <property type="protein sequence ID" value="STJ13961.1"/>
    <property type="molecule type" value="Genomic_DNA"/>
</dbReference>
<proteinExistence type="predicted"/>
<dbReference type="Proteomes" id="UP000254495">
    <property type="component" value="Unassembled WGS sequence"/>
</dbReference>
<reference evidence="1 2" key="1">
    <citation type="submission" date="2018-06" db="EMBL/GenBank/DDBJ databases">
        <authorList>
            <consortium name="Pathogen Informatics"/>
            <person name="Doyle S."/>
        </authorList>
    </citation>
    <scope>NUCLEOTIDE SEQUENCE [LARGE SCALE GENOMIC DNA]</scope>
    <source>
        <strain evidence="1 2">NCTC9077</strain>
    </source>
</reference>